<dbReference type="STRING" id="109895.A0A507DVS0"/>
<dbReference type="Proteomes" id="UP000318582">
    <property type="component" value="Unassembled WGS sequence"/>
</dbReference>
<evidence type="ECO:0000313" key="1">
    <source>
        <dbReference type="EMBL" id="TPX55844.1"/>
    </source>
</evidence>
<dbReference type="EMBL" id="QEAQ01000093">
    <property type="protein sequence ID" value="TPX55844.1"/>
    <property type="molecule type" value="Genomic_DNA"/>
</dbReference>
<dbReference type="AlphaFoldDB" id="A0A507DVS0"/>
<protein>
    <submittedName>
        <fullName evidence="1">Uncharacterized protein</fullName>
    </submittedName>
</protein>
<sequence>MFIMPPQDVAMIWHAHLLSPLRYAEDINRRFSNPACFYDLKALEDMWAVCDAAPANTYAWTKATAVVAIAKWMHVELRFKAAQLKCEFCGAPISLSSVSARHFLADIRRFYEADLPRTSSTLVSPAHLMTTNLVRGCTLDARTGTVDREQAFNQLQYLFNPASTTATNDFHAVLTLEASAEECNWPELLRRLESKGGLDIKLRAKLWGASLGRVIATYVLAAQGQRGFTGKMADGVVSWTADTLESASNRYSKFLTIMKIRPLTFLVPTLDIDLWPGILTSFTRNDTKDFGVRELGQVINHDYNVAVGALNTSFKSTADVWKKLFKEEASGVVSSARGGFQSQHKAMEPGSWVYLAGCTYAGGSYPGLENMVGAVLVVIVHRTSARVPLMRAMES</sequence>
<dbReference type="PANTHER" id="PTHR34365">
    <property type="entry name" value="ENOLASE (DUF1399)"/>
    <property type="match status" value="1"/>
</dbReference>
<dbReference type="Pfam" id="PF07173">
    <property type="entry name" value="GRDP-like"/>
    <property type="match status" value="1"/>
</dbReference>
<proteinExistence type="predicted"/>
<evidence type="ECO:0000313" key="2">
    <source>
        <dbReference type="Proteomes" id="UP000318582"/>
    </source>
</evidence>
<reference evidence="1 2" key="1">
    <citation type="journal article" date="2019" name="Sci. Rep.">
        <title>Comparative genomics of chytrid fungi reveal insights into the obligate biotrophic and pathogenic lifestyle of Synchytrium endobioticum.</title>
        <authorList>
            <person name="van de Vossenberg B.T.L.H."/>
            <person name="Warris S."/>
            <person name="Nguyen H.D.T."/>
            <person name="van Gent-Pelzer M.P.E."/>
            <person name="Joly D.L."/>
            <person name="van de Geest H.C."/>
            <person name="Bonants P.J.M."/>
            <person name="Smith D.S."/>
            <person name="Levesque C.A."/>
            <person name="van der Lee T.A.J."/>
        </authorList>
    </citation>
    <scope>NUCLEOTIDE SEQUENCE [LARGE SCALE GENOMIC DNA]</scope>
    <source>
        <strain evidence="1 2">CBS 809.83</strain>
    </source>
</reference>
<dbReference type="InterPro" id="IPR009836">
    <property type="entry name" value="GRDP-like"/>
</dbReference>
<organism evidence="1 2">
    <name type="scientific">Powellomyces hirtus</name>
    <dbReference type="NCBI Taxonomy" id="109895"/>
    <lineage>
        <taxon>Eukaryota</taxon>
        <taxon>Fungi</taxon>
        <taxon>Fungi incertae sedis</taxon>
        <taxon>Chytridiomycota</taxon>
        <taxon>Chytridiomycota incertae sedis</taxon>
        <taxon>Chytridiomycetes</taxon>
        <taxon>Spizellomycetales</taxon>
        <taxon>Powellomycetaceae</taxon>
        <taxon>Powellomyces</taxon>
    </lineage>
</organism>
<dbReference type="PANTHER" id="PTHR34365:SF7">
    <property type="entry name" value="GLYCINE-RICH DOMAIN-CONTAINING PROTEIN 1"/>
    <property type="match status" value="1"/>
</dbReference>
<comment type="caution">
    <text evidence="1">The sequence shown here is derived from an EMBL/GenBank/DDBJ whole genome shotgun (WGS) entry which is preliminary data.</text>
</comment>
<name>A0A507DVS0_9FUNG</name>
<accession>A0A507DVS0</accession>
<keyword evidence="2" id="KW-1185">Reference proteome</keyword>
<gene>
    <name evidence="1" type="ORF">PhCBS80983_g04973</name>
</gene>